<dbReference type="InterPro" id="IPR013718">
    <property type="entry name" value="COQ9_C"/>
</dbReference>
<name>M7PGG8_9GAMM</name>
<gene>
    <name evidence="2" type="ORF">MPL1_07543</name>
</gene>
<dbReference type="InterPro" id="IPR009057">
    <property type="entry name" value="Homeodomain-like_sf"/>
</dbReference>
<proteinExistence type="predicted"/>
<reference evidence="2 3" key="1">
    <citation type="journal article" date="2013" name="Genome Announc.">
        <title>Draft Genome Sequence of Methylophaga lonarensis MPLT, a Haloalkaliphilic (Non-Methane-Utilizing) Methylotroph.</title>
        <authorList>
            <person name="Shetty S.A."/>
            <person name="Marathe N.P."/>
            <person name="Munot H."/>
            <person name="Antony C.P."/>
            <person name="Dhotre D.P."/>
            <person name="Murrell J.C."/>
            <person name="Shouche Y.S."/>
        </authorList>
    </citation>
    <scope>NUCLEOTIDE SEQUENCE [LARGE SCALE GENOMIC DNA]</scope>
    <source>
        <strain evidence="2 3">MPL</strain>
    </source>
</reference>
<keyword evidence="3" id="KW-1185">Reference proteome</keyword>
<comment type="caution">
    <text evidence="2">The sequence shown here is derived from an EMBL/GenBank/DDBJ whole genome shotgun (WGS) entry which is preliminary data.</text>
</comment>
<dbReference type="EMBL" id="APHR01000037">
    <property type="protein sequence ID" value="EMR12985.1"/>
    <property type="molecule type" value="Genomic_DNA"/>
</dbReference>
<organism evidence="2 3">
    <name type="scientific">Methylophaga lonarensis MPL</name>
    <dbReference type="NCBI Taxonomy" id="1286106"/>
    <lineage>
        <taxon>Bacteria</taxon>
        <taxon>Pseudomonadati</taxon>
        <taxon>Pseudomonadota</taxon>
        <taxon>Gammaproteobacteria</taxon>
        <taxon>Thiotrichales</taxon>
        <taxon>Piscirickettsiaceae</taxon>
        <taxon>Methylophaga</taxon>
    </lineage>
</organism>
<evidence type="ECO:0000313" key="3">
    <source>
        <dbReference type="Proteomes" id="UP000012019"/>
    </source>
</evidence>
<dbReference type="Proteomes" id="UP000012019">
    <property type="component" value="Unassembled WGS sequence"/>
</dbReference>
<evidence type="ECO:0000313" key="2">
    <source>
        <dbReference type="EMBL" id="EMR12985.1"/>
    </source>
</evidence>
<evidence type="ECO:0000259" key="1">
    <source>
        <dbReference type="Pfam" id="PF08511"/>
    </source>
</evidence>
<dbReference type="Gene3D" id="1.10.357.10">
    <property type="entry name" value="Tetracycline Repressor, domain 2"/>
    <property type="match status" value="1"/>
</dbReference>
<dbReference type="RefSeq" id="WP_009726497.1">
    <property type="nucleotide sequence ID" value="NZ_APHR01000037.1"/>
</dbReference>
<dbReference type="eggNOG" id="COG1309">
    <property type="taxonomic scope" value="Bacteria"/>
</dbReference>
<sequence>MSETPLTDAIIDTAVMLAAQSDWESLRLYQVAEKLGISLNDIRSQFNEKDAIVDAWFDRADQAMLDACEQTGFLEMSARQKIVHCLMAWFEALGKQQQVTRQMIAAKLEFGHVHIQFPAIMRISRTVQWLREAAQRNAPLPRRALEETALTSIYIATFGFWLNDRSHQYQATRQLLDFKLSIAERFSRCLFRDSKTD</sequence>
<feature type="domain" description="COQ9 C-terminal" evidence="1">
    <location>
        <begin position="149"/>
        <end position="184"/>
    </location>
</feature>
<dbReference type="Pfam" id="PF08511">
    <property type="entry name" value="COQ9"/>
    <property type="match status" value="1"/>
</dbReference>
<dbReference type="SUPFAM" id="SSF46689">
    <property type="entry name" value="Homeodomain-like"/>
    <property type="match status" value="1"/>
</dbReference>
<dbReference type="STRING" id="1286106.MPL1_07543"/>
<dbReference type="AlphaFoldDB" id="M7PGG8"/>
<dbReference type="PATRIC" id="fig|1286106.3.peg.1514"/>
<protein>
    <submittedName>
        <fullName evidence="2">TetR family regulatory protein</fullName>
    </submittedName>
</protein>
<accession>M7PGG8</accession>